<feature type="domain" description="Response regulatory" evidence="19">
    <location>
        <begin position="1337"/>
        <end position="1453"/>
    </location>
</feature>
<dbReference type="SMART" id="SM00388">
    <property type="entry name" value="HisKA"/>
    <property type="match status" value="1"/>
</dbReference>
<evidence type="ECO:0000256" key="6">
    <source>
        <dbReference type="ARBA" id="ARBA00022679"/>
    </source>
</evidence>
<comment type="subcellular location">
    <subcellularLocation>
        <location evidence="2">Membrane</location>
    </subcellularLocation>
</comment>
<feature type="domain" description="PAC" evidence="21">
    <location>
        <begin position="867"/>
        <end position="919"/>
    </location>
</feature>
<dbReference type="InterPro" id="IPR016132">
    <property type="entry name" value="Phyto_chromo_attachment"/>
</dbReference>
<evidence type="ECO:0000259" key="19">
    <source>
        <dbReference type="PROSITE" id="PS50110"/>
    </source>
</evidence>
<keyword evidence="8" id="KW-0418">Kinase</keyword>
<evidence type="ECO:0000313" key="24">
    <source>
        <dbReference type="Proteomes" id="UP000683511"/>
    </source>
</evidence>
<feature type="domain" description="CBS" evidence="22">
    <location>
        <begin position="168"/>
        <end position="228"/>
    </location>
</feature>
<dbReference type="Gene3D" id="3.40.50.2300">
    <property type="match status" value="2"/>
</dbReference>
<keyword evidence="9" id="KW-0067">ATP-binding</keyword>
<dbReference type="InterPro" id="IPR029016">
    <property type="entry name" value="GAF-like_dom_sf"/>
</dbReference>
<evidence type="ECO:0000256" key="2">
    <source>
        <dbReference type="ARBA" id="ARBA00004370"/>
    </source>
</evidence>
<evidence type="ECO:0000256" key="11">
    <source>
        <dbReference type="ARBA" id="ARBA00023136"/>
    </source>
</evidence>
<dbReference type="SUPFAM" id="SSF55785">
    <property type="entry name" value="PYP-like sensor domain (PAS domain)"/>
    <property type="match status" value="3"/>
</dbReference>
<accession>A0A975Y6T4</accession>
<dbReference type="PROSITE" id="PS50113">
    <property type="entry name" value="PAC"/>
    <property type="match status" value="3"/>
</dbReference>
<dbReference type="EMBL" id="CP021056">
    <property type="protein sequence ID" value="QXE25602.1"/>
    <property type="molecule type" value="Genomic_DNA"/>
</dbReference>
<dbReference type="Pfam" id="PF00072">
    <property type="entry name" value="Response_reg"/>
    <property type="match status" value="1"/>
</dbReference>
<evidence type="ECO:0000259" key="22">
    <source>
        <dbReference type="PROSITE" id="PS51371"/>
    </source>
</evidence>
<dbReference type="InterPro" id="IPR005467">
    <property type="entry name" value="His_kinase_dom"/>
</dbReference>
<dbReference type="Gene3D" id="1.10.287.130">
    <property type="match status" value="1"/>
</dbReference>
<dbReference type="InterPro" id="IPR000644">
    <property type="entry name" value="CBS_dom"/>
</dbReference>
<dbReference type="PROSITE" id="PS50046">
    <property type="entry name" value="PHYTOCHROME_2"/>
    <property type="match status" value="1"/>
</dbReference>
<dbReference type="CDD" id="cd17774">
    <property type="entry name" value="CBS_two-component_sensor_histidine_kinase_repeat2"/>
    <property type="match status" value="1"/>
</dbReference>
<dbReference type="KEGG" id="rsin:B6N60_04322"/>
<dbReference type="EC" id="2.7.13.3" evidence="4"/>
<evidence type="ECO:0000313" key="23">
    <source>
        <dbReference type="EMBL" id="QXE25602.1"/>
    </source>
</evidence>
<dbReference type="InterPro" id="IPR001789">
    <property type="entry name" value="Sig_transdc_resp-reg_receiver"/>
</dbReference>
<comment type="caution">
    <text evidence="14">Lacks conserved residue(s) required for the propagation of feature annotation.</text>
</comment>
<dbReference type="SUPFAM" id="SSF54631">
    <property type="entry name" value="CBS-domain pair"/>
    <property type="match status" value="2"/>
</dbReference>
<dbReference type="RefSeq" id="WP_190608419.1">
    <property type="nucleotide sequence ID" value="NZ_CP021056.1"/>
</dbReference>
<comment type="similarity">
    <text evidence="3">In the N-terminal section; belongs to the phytochrome family.</text>
</comment>
<evidence type="ECO:0000256" key="14">
    <source>
        <dbReference type="PROSITE-ProRule" id="PRU00169"/>
    </source>
</evidence>
<dbReference type="Proteomes" id="UP000683511">
    <property type="component" value="Chromosome"/>
</dbReference>
<sequence length="1455" mass="164162">MSSLLSVVNHDLAAAITHDPLIVTPQCLVTDVLTLMNAKQAVCSLTEEENLGGSFIPHESSKSCALVVEGREIIGIFTEKNVVRLTAERKILTGLTMAQVMTSPVITLKRSEFTDIFATLNLLQRHKIRHLPLLGDDSQILGLVTYAGLRQLLRPVDLMRLQLIEDVMNTEVVHTPRNSNLFTVIELMVKNQVSSVIVTEIGADLLPRPVGIITERDVVQFQILALDFDRITAGMVMSTPLFSLTPEDSLWSARSLMQEKKIRHIVITGKKGELRGIITQTSLLQILNPMVVYRLVEILEEKIANLEQEKLELLNQRNAELAREVEERTKELNLQAEQERLLAHVATRIRASLNLPEILSVSVEEVRQILSCDRVLVYQFYPDGSGTIVAESVAMGWTQSLYHQLDDPCFRGGIASVYAQGRCIAIDNIYAAGYPECYLELLGQYQVKSNLVVPILVENDLWGLLIGHHCADFHPWEPSHLNILDRLAVQLAIAIRQAKIYTQSQTALQERLKAEMALRDSEALFRTTFEQATVGMCHTALNGQFLLVNQCFCDILGYSMAEILNLNVQGITHPEDFASSWQMAIKLINGEISTFSQEKRYICKDGSILWAYITVTLFRNSTGQPQHFIVIVQNINARKAAESSLKLLNQELETRVKQRTKDFQQSEQRFRTLFTVAPDFIYVLDLQGIIQQVNWAAIEQSGYAEEELIGKYLGNFFAPSSHTLFGQHFSLLLHLGRERTELEFICKDGSIRTMDYAATVVYNQNEEPDYIVVLQRDITERKKVELEKQLLKERLQFLLASSPAVIFAWEVVPNYATTFVSDNITTVLGYQVEEFLADPNFWADHVHPEDKEQIFADLSHLFQTGHHIHEYRFLHRNHQYLWVRNELRLVKDETGKPIEIIGYFVDIQDRKIMENDLRQRNEQLAIANVQLESATKLKDEFLANMSHELRTPLNAILGMSEALQEDVFGQINPQQKRALATVERSGKHLLELINDILDLAKIEAGKLELKLAPVSVMSLCQACITMIRLQAVKKNLTLEVNIPEGLADIFIDERYMRQVLINLLSNAIKFTPEGGKVKLEVKIEPGQQRQWDLTSSSPDVFDSSFILFSVADTGIGIAPEDVKKLFQSFVQIDSSLSRQYAGTGLGLALVKQITELHGGWVSIHSELGKGSCFCVRLAYQTTAPNPLSYPLSTTNLPPLLIIQDNLSTTNNHQLSEYLEELGITTVNYHQIADAITAATSLQPSVIILDIYDPQPSYWKLLRQLKADPYTCNIPVVMIGVENRRIRGLSLGATEYLIRPLEKQQLKNTLQKFQVVSAPKSIPQTLKTVKSQSTITGLILLVENNEVTISSLSDYLTSRGYRLIVARTAQEAIQLGQMEKPALMIINMQMPNLDGLAVTQQLRRDEYIANIPIIAMTTLAMASDRERYIQAGVTEYLTQPVKLRQLADIIHNLLSQ</sequence>
<dbReference type="PROSITE" id="PS50112">
    <property type="entry name" value="PAS"/>
    <property type="match status" value="3"/>
</dbReference>
<dbReference type="PROSITE" id="PS51371">
    <property type="entry name" value="CBS"/>
    <property type="match status" value="3"/>
</dbReference>
<dbReference type="PRINTS" id="PR00344">
    <property type="entry name" value="BCTRLSENSOR"/>
</dbReference>
<organism evidence="23 24">
    <name type="scientific">Richelia sinica FACHB-800</name>
    <dbReference type="NCBI Taxonomy" id="1357546"/>
    <lineage>
        <taxon>Bacteria</taxon>
        <taxon>Bacillati</taxon>
        <taxon>Cyanobacteriota</taxon>
        <taxon>Cyanophyceae</taxon>
        <taxon>Nostocales</taxon>
        <taxon>Nostocaceae</taxon>
        <taxon>Richelia</taxon>
    </lineage>
</organism>
<dbReference type="GO" id="GO:0005886">
    <property type="term" value="C:plasma membrane"/>
    <property type="evidence" value="ECO:0007669"/>
    <property type="project" value="TreeGrafter"/>
</dbReference>
<dbReference type="InterPro" id="IPR003661">
    <property type="entry name" value="HisK_dim/P_dom"/>
</dbReference>
<evidence type="ECO:0000256" key="16">
    <source>
        <dbReference type="SAM" id="Coils"/>
    </source>
</evidence>
<dbReference type="SMART" id="SM00091">
    <property type="entry name" value="PAS"/>
    <property type="match status" value="3"/>
</dbReference>
<proteinExistence type="inferred from homology"/>
<dbReference type="InterPro" id="IPR004358">
    <property type="entry name" value="Sig_transdc_His_kin-like_C"/>
</dbReference>
<feature type="domain" description="PAS" evidence="20">
    <location>
        <begin position="791"/>
        <end position="865"/>
    </location>
</feature>
<dbReference type="InterPro" id="IPR000014">
    <property type="entry name" value="PAS"/>
</dbReference>
<dbReference type="CDD" id="cd00082">
    <property type="entry name" value="HisKA"/>
    <property type="match status" value="1"/>
</dbReference>
<dbReference type="InterPro" id="IPR035965">
    <property type="entry name" value="PAS-like_dom_sf"/>
</dbReference>
<dbReference type="CDD" id="cd04620">
    <property type="entry name" value="CBS_two-component_sensor_histidine_kinase_repeat1"/>
    <property type="match status" value="1"/>
</dbReference>
<dbReference type="SMART" id="SM00086">
    <property type="entry name" value="PAC"/>
    <property type="match status" value="3"/>
</dbReference>
<keyword evidence="15" id="KW-0129">CBS domain</keyword>
<feature type="domain" description="Phytochrome chromophore attachment site" evidence="17">
    <location>
        <begin position="354"/>
        <end position="490"/>
    </location>
</feature>
<dbReference type="InterPro" id="IPR013767">
    <property type="entry name" value="PAS_fold"/>
</dbReference>
<evidence type="ECO:0000256" key="5">
    <source>
        <dbReference type="ARBA" id="ARBA00022553"/>
    </source>
</evidence>
<feature type="domain" description="Response regulatory" evidence="19">
    <location>
        <begin position="1200"/>
        <end position="1313"/>
    </location>
</feature>
<dbReference type="Gene3D" id="3.10.580.10">
    <property type="entry name" value="CBS-domain"/>
    <property type="match status" value="2"/>
</dbReference>
<dbReference type="SUPFAM" id="SSF55874">
    <property type="entry name" value="ATPase domain of HSP90 chaperone/DNA topoisomerase II/histidine kinase"/>
    <property type="match status" value="1"/>
</dbReference>
<dbReference type="SUPFAM" id="SSF55781">
    <property type="entry name" value="GAF domain-like"/>
    <property type="match status" value="1"/>
</dbReference>
<name>A0A975Y6T4_9NOST</name>
<keyword evidence="12" id="KW-0131">Cell cycle</keyword>
<keyword evidence="16" id="KW-0175">Coiled coil</keyword>
<evidence type="ECO:0000256" key="8">
    <source>
        <dbReference type="ARBA" id="ARBA00022777"/>
    </source>
</evidence>
<dbReference type="GO" id="GO:0005524">
    <property type="term" value="F:ATP binding"/>
    <property type="evidence" value="ECO:0007669"/>
    <property type="project" value="UniProtKB-KW"/>
</dbReference>
<keyword evidence="6" id="KW-0808">Transferase</keyword>
<evidence type="ECO:0000259" key="21">
    <source>
        <dbReference type="PROSITE" id="PS50113"/>
    </source>
</evidence>
<protein>
    <recommendedName>
        <fullName evidence="13">Circadian input-output histidine kinase CikA</fullName>
        <ecNumber evidence="4">2.7.13.3</ecNumber>
    </recommendedName>
</protein>
<dbReference type="Pfam" id="PF08447">
    <property type="entry name" value="PAS_3"/>
    <property type="match status" value="2"/>
</dbReference>
<evidence type="ECO:0000256" key="12">
    <source>
        <dbReference type="ARBA" id="ARBA00023306"/>
    </source>
</evidence>
<gene>
    <name evidence="23" type="ORF">B6N60_04322</name>
</gene>
<dbReference type="Pfam" id="PF01590">
    <property type="entry name" value="GAF"/>
    <property type="match status" value="1"/>
</dbReference>
<dbReference type="Pfam" id="PF00571">
    <property type="entry name" value="CBS"/>
    <property type="match status" value="3"/>
</dbReference>
<dbReference type="Gene3D" id="3.30.450.40">
    <property type="match status" value="1"/>
</dbReference>
<dbReference type="InterPro" id="IPR003594">
    <property type="entry name" value="HATPase_dom"/>
</dbReference>
<feature type="domain" description="CBS" evidence="22">
    <location>
        <begin position="237"/>
        <end position="298"/>
    </location>
</feature>
<dbReference type="GO" id="GO:0009927">
    <property type="term" value="F:histidine phosphotransfer kinase activity"/>
    <property type="evidence" value="ECO:0007669"/>
    <property type="project" value="TreeGrafter"/>
</dbReference>
<dbReference type="GO" id="GO:0000155">
    <property type="term" value="F:phosphorelay sensor kinase activity"/>
    <property type="evidence" value="ECO:0007669"/>
    <property type="project" value="InterPro"/>
</dbReference>
<dbReference type="Gene3D" id="3.30.565.10">
    <property type="entry name" value="Histidine kinase-like ATPase, C-terminal domain"/>
    <property type="match status" value="1"/>
</dbReference>
<dbReference type="CDD" id="cd00130">
    <property type="entry name" value="PAS"/>
    <property type="match status" value="3"/>
</dbReference>
<reference evidence="23" key="1">
    <citation type="submission" date="2017-04" db="EMBL/GenBank/DDBJ databases">
        <title>Genome deletions in a multicellular cyanobacterial endosymbiont for morphological adaptation in marine diatoms.</title>
        <authorList>
            <person name="Wang Y."/>
            <person name="Gao H."/>
            <person name="Li R."/>
            <person name="Xu X."/>
        </authorList>
    </citation>
    <scope>NUCLEOTIDE SEQUENCE</scope>
    <source>
        <strain evidence="23">FACHB 800</strain>
    </source>
</reference>
<dbReference type="FunFam" id="3.30.565.10:FF:000010">
    <property type="entry name" value="Sensor histidine kinase RcsC"/>
    <property type="match status" value="1"/>
</dbReference>
<feature type="domain" description="CBS" evidence="22">
    <location>
        <begin position="101"/>
        <end position="161"/>
    </location>
</feature>
<dbReference type="InterPro" id="IPR011006">
    <property type="entry name" value="CheY-like_superfamily"/>
</dbReference>
<comment type="catalytic activity">
    <reaction evidence="1">
        <text>ATP + protein L-histidine = ADP + protein N-phospho-L-histidine.</text>
        <dbReference type="EC" id="2.7.13.3"/>
    </reaction>
</comment>
<dbReference type="PANTHER" id="PTHR43047">
    <property type="entry name" value="TWO-COMPONENT HISTIDINE PROTEIN KINASE"/>
    <property type="match status" value="1"/>
</dbReference>
<evidence type="ECO:0000256" key="13">
    <source>
        <dbReference type="ARBA" id="ARBA00074306"/>
    </source>
</evidence>
<feature type="domain" description="PAS" evidence="20">
    <location>
        <begin position="521"/>
        <end position="591"/>
    </location>
</feature>
<dbReference type="Pfam" id="PF02518">
    <property type="entry name" value="HATPase_c"/>
    <property type="match status" value="1"/>
</dbReference>
<dbReference type="InterPro" id="IPR013655">
    <property type="entry name" value="PAS_fold_3"/>
</dbReference>
<dbReference type="SUPFAM" id="SSF52172">
    <property type="entry name" value="CheY-like"/>
    <property type="match status" value="2"/>
</dbReference>
<dbReference type="FunFam" id="1.10.287.130:FF:000038">
    <property type="entry name" value="Sensory transduction histidine kinase"/>
    <property type="match status" value="1"/>
</dbReference>
<evidence type="ECO:0000256" key="9">
    <source>
        <dbReference type="ARBA" id="ARBA00022840"/>
    </source>
</evidence>
<evidence type="ECO:0000256" key="7">
    <source>
        <dbReference type="ARBA" id="ARBA00022741"/>
    </source>
</evidence>
<evidence type="ECO:0000256" key="1">
    <source>
        <dbReference type="ARBA" id="ARBA00000085"/>
    </source>
</evidence>
<evidence type="ECO:0000259" key="17">
    <source>
        <dbReference type="PROSITE" id="PS50046"/>
    </source>
</evidence>
<evidence type="ECO:0000256" key="4">
    <source>
        <dbReference type="ARBA" id="ARBA00012438"/>
    </source>
</evidence>
<keyword evidence="11" id="KW-0472">Membrane</keyword>
<dbReference type="SUPFAM" id="SSF47384">
    <property type="entry name" value="Homodimeric domain of signal transducing histidine kinase"/>
    <property type="match status" value="1"/>
</dbReference>
<dbReference type="SMART" id="SM00387">
    <property type="entry name" value="HATPase_c"/>
    <property type="match status" value="1"/>
</dbReference>
<dbReference type="InterPro" id="IPR001610">
    <property type="entry name" value="PAC"/>
</dbReference>
<evidence type="ECO:0000256" key="3">
    <source>
        <dbReference type="ARBA" id="ARBA00006402"/>
    </source>
</evidence>
<dbReference type="InterPro" id="IPR036097">
    <property type="entry name" value="HisK_dim/P_sf"/>
</dbReference>
<keyword evidence="24" id="KW-1185">Reference proteome</keyword>
<evidence type="ECO:0000256" key="15">
    <source>
        <dbReference type="PROSITE-ProRule" id="PRU00703"/>
    </source>
</evidence>
<dbReference type="SMART" id="SM00065">
    <property type="entry name" value="GAF"/>
    <property type="match status" value="1"/>
</dbReference>
<dbReference type="InterPro" id="IPR003018">
    <property type="entry name" value="GAF"/>
</dbReference>
<dbReference type="GO" id="GO:0006355">
    <property type="term" value="P:regulation of DNA-templated transcription"/>
    <property type="evidence" value="ECO:0007669"/>
    <property type="project" value="InterPro"/>
</dbReference>
<dbReference type="Pfam" id="PF00989">
    <property type="entry name" value="PAS"/>
    <property type="match status" value="1"/>
</dbReference>
<feature type="domain" description="PAC" evidence="21">
    <location>
        <begin position="738"/>
        <end position="790"/>
    </location>
</feature>
<feature type="coiled-coil region" evidence="16">
    <location>
        <begin position="296"/>
        <end position="342"/>
    </location>
</feature>
<dbReference type="SMART" id="SM00448">
    <property type="entry name" value="REC"/>
    <property type="match status" value="2"/>
</dbReference>
<dbReference type="CDD" id="cd16922">
    <property type="entry name" value="HATPase_EvgS-ArcB-TorS-like"/>
    <property type="match status" value="1"/>
</dbReference>
<feature type="domain" description="PAC" evidence="21">
    <location>
        <begin position="595"/>
        <end position="647"/>
    </location>
</feature>
<evidence type="ECO:0000256" key="10">
    <source>
        <dbReference type="ARBA" id="ARBA00023012"/>
    </source>
</evidence>
<keyword evidence="10" id="KW-0902">Two-component regulatory system</keyword>
<dbReference type="PROSITE" id="PS50110">
    <property type="entry name" value="RESPONSE_REGULATORY"/>
    <property type="match status" value="2"/>
</dbReference>
<feature type="coiled-coil region" evidence="16">
    <location>
        <begin position="774"/>
        <end position="801"/>
    </location>
</feature>
<dbReference type="InterPro" id="IPR046342">
    <property type="entry name" value="CBS_dom_sf"/>
</dbReference>
<evidence type="ECO:0000259" key="20">
    <source>
        <dbReference type="PROSITE" id="PS50112"/>
    </source>
</evidence>
<dbReference type="Pfam" id="PF00512">
    <property type="entry name" value="HisKA"/>
    <property type="match status" value="1"/>
</dbReference>
<keyword evidence="5 14" id="KW-0597">Phosphoprotein</keyword>
<dbReference type="NCBIfam" id="TIGR00229">
    <property type="entry name" value="sensory_box"/>
    <property type="match status" value="3"/>
</dbReference>
<dbReference type="PANTHER" id="PTHR43047:SF63">
    <property type="entry name" value="HISTIDINE KINASE"/>
    <property type="match status" value="1"/>
</dbReference>
<dbReference type="Gene3D" id="3.30.450.20">
    <property type="entry name" value="PAS domain"/>
    <property type="match status" value="3"/>
</dbReference>
<dbReference type="SMART" id="SM00116">
    <property type="entry name" value="CBS"/>
    <property type="match status" value="4"/>
</dbReference>
<keyword evidence="7" id="KW-0547">Nucleotide-binding</keyword>
<feature type="domain" description="PAS" evidence="20">
    <location>
        <begin position="666"/>
        <end position="736"/>
    </location>
</feature>
<feature type="domain" description="Histidine kinase" evidence="18">
    <location>
        <begin position="944"/>
        <end position="1181"/>
    </location>
</feature>
<feature type="modified residue" description="4-aspartylphosphate" evidence="14">
    <location>
        <position position="1249"/>
    </location>
</feature>
<dbReference type="InterPro" id="IPR036890">
    <property type="entry name" value="HATPase_C_sf"/>
</dbReference>
<evidence type="ECO:0000259" key="18">
    <source>
        <dbReference type="PROSITE" id="PS50109"/>
    </source>
</evidence>
<dbReference type="PROSITE" id="PS50109">
    <property type="entry name" value="HIS_KIN"/>
    <property type="match status" value="1"/>
</dbReference>
<dbReference type="InterPro" id="IPR000700">
    <property type="entry name" value="PAS-assoc_C"/>
</dbReference>